<sequence>MNLLKMLDSSKDKELRTRLLAVEILRELKNIYTYKQLSELFGIQESLLCRYVNGNTIPSDVQSLEILNKTKNKMFLDNLFNKKIKIYEDSYVDLSEMLLYPNLLKMLLEIYLNKIQGIENVTKVYSIASNGIPFATMISLILNKPLLIAKKHKDSIFLEYYEESIKETDSVVNNIYLRKDLLKKNDKVLIVDDVIKSGKTIASSLNLIRKANANVIGAFVIAGNFNNIKYIDNLDIYIVFEI</sequence>
<evidence type="ECO:0000259" key="3">
    <source>
        <dbReference type="Pfam" id="PF00156"/>
    </source>
</evidence>
<reference evidence="4 5" key="1">
    <citation type="submission" date="2017-03" db="EMBL/GenBank/DDBJ databases">
        <title>Sulfur activation and transportation mechanism of thermophilic Archaea Acidianus manzaensis YN-25.</title>
        <authorList>
            <person name="Ma Y."/>
            <person name="Yang Y."/>
            <person name="Xia J."/>
        </authorList>
    </citation>
    <scope>NUCLEOTIDE SEQUENCE [LARGE SCALE GENOMIC DNA]</scope>
    <source>
        <strain evidence="4 5">YN-25</strain>
    </source>
</reference>
<dbReference type="KEGG" id="aman:B6F84_07235"/>
<dbReference type="PANTHER" id="PTHR43864">
    <property type="entry name" value="HYPOXANTHINE/GUANINE PHOSPHORIBOSYLTRANSFERASE"/>
    <property type="match status" value="1"/>
</dbReference>
<evidence type="ECO:0000313" key="4">
    <source>
        <dbReference type="EMBL" id="ARM75848.1"/>
    </source>
</evidence>
<keyword evidence="5" id="KW-1185">Reference proteome</keyword>
<evidence type="ECO:0000256" key="1">
    <source>
        <dbReference type="ARBA" id="ARBA00022679"/>
    </source>
</evidence>
<evidence type="ECO:0000313" key="5">
    <source>
        <dbReference type="Proteomes" id="UP000193404"/>
    </source>
</evidence>
<dbReference type="Gene3D" id="3.40.50.2020">
    <property type="match status" value="1"/>
</dbReference>
<dbReference type="Proteomes" id="UP000193404">
    <property type="component" value="Chromosome"/>
</dbReference>
<dbReference type="EMBL" id="CP020477">
    <property type="protein sequence ID" value="ARM75848.1"/>
    <property type="molecule type" value="Genomic_DNA"/>
</dbReference>
<dbReference type="SUPFAM" id="SSF53271">
    <property type="entry name" value="PRTase-like"/>
    <property type="match status" value="1"/>
</dbReference>
<keyword evidence="2" id="KW-0660">Purine salvage</keyword>
<dbReference type="GeneID" id="41590700"/>
<organism evidence="4 5">
    <name type="scientific">Acidianus manzaensis</name>
    <dbReference type="NCBI Taxonomy" id="282676"/>
    <lineage>
        <taxon>Archaea</taxon>
        <taxon>Thermoproteota</taxon>
        <taxon>Thermoprotei</taxon>
        <taxon>Sulfolobales</taxon>
        <taxon>Sulfolobaceae</taxon>
        <taxon>Acidianus</taxon>
    </lineage>
</organism>
<proteinExistence type="predicted"/>
<name>A0A1W6K011_9CREN</name>
<dbReference type="STRING" id="282676.B6F84_07235"/>
<dbReference type="Pfam" id="PF00156">
    <property type="entry name" value="Pribosyltran"/>
    <property type="match status" value="1"/>
</dbReference>
<dbReference type="InterPro" id="IPR000836">
    <property type="entry name" value="PRTase_dom"/>
</dbReference>
<dbReference type="AlphaFoldDB" id="A0A1W6K011"/>
<evidence type="ECO:0000256" key="2">
    <source>
        <dbReference type="ARBA" id="ARBA00022726"/>
    </source>
</evidence>
<keyword evidence="4" id="KW-0328">Glycosyltransferase</keyword>
<dbReference type="GO" id="GO:0016757">
    <property type="term" value="F:glycosyltransferase activity"/>
    <property type="evidence" value="ECO:0007669"/>
    <property type="project" value="UniProtKB-KW"/>
</dbReference>
<dbReference type="CDD" id="cd06223">
    <property type="entry name" value="PRTases_typeI"/>
    <property type="match status" value="1"/>
</dbReference>
<dbReference type="PANTHER" id="PTHR43864:SF1">
    <property type="entry name" value="XANTHINE PHOSPHORIBOSYLTRANSFERASE"/>
    <property type="match status" value="1"/>
</dbReference>
<accession>A0A1W6K011</accession>
<feature type="domain" description="Phosphoribosyltransferase" evidence="3">
    <location>
        <begin position="118"/>
        <end position="224"/>
    </location>
</feature>
<keyword evidence="1 4" id="KW-0808">Transferase</keyword>
<dbReference type="OrthoDB" id="31493at2157"/>
<gene>
    <name evidence="4" type="ORF">B6F84_07235</name>
</gene>
<dbReference type="InterPro" id="IPR050118">
    <property type="entry name" value="Pur/Pyrimidine_PRTase"/>
</dbReference>
<dbReference type="GO" id="GO:0006166">
    <property type="term" value="P:purine ribonucleoside salvage"/>
    <property type="evidence" value="ECO:0007669"/>
    <property type="project" value="UniProtKB-KW"/>
</dbReference>
<dbReference type="RefSeq" id="WP_148691628.1">
    <property type="nucleotide sequence ID" value="NZ_CP020477.1"/>
</dbReference>
<protein>
    <submittedName>
        <fullName evidence="4">Phosphoribosyltransferase</fullName>
    </submittedName>
</protein>
<dbReference type="InterPro" id="IPR029057">
    <property type="entry name" value="PRTase-like"/>
</dbReference>